<feature type="signal peptide" evidence="2">
    <location>
        <begin position="1"/>
        <end position="22"/>
    </location>
</feature>
<keyword evidence="4" id="KW-1185">Reference proteome</keyword>
<accession>A0ABY9WY65</accession>
<organism evidence="3 4">
    <name type="scientific">Archangium minus</name>
    <dbReference type="NCBI Taxonomy" id="83450"/>
    <lineage>
        <taxon>Bacteria</taxon>
        <taxon>Pseudomonadati</taxon>
        <taxon>Myxococcota</taxon>
        <taxon>Myxococcia</taxon>
        <taxon>Myxococcales</taxon>
        <taxon>Cystobacterineae</taxon>
        <taxon>Archangiaceae</taxon>
        <taxon>Archangium</taxon>
    </lineage>
</organism>
<evidence type="ECO:0000313" key="4">
    <source>
        <dbReference type="Proteomes" id="UP001611383"/>
    </source>
</evidence>
<protein>
    <submittedName>
        <fullName evidence="3">Uncharacterized protein</fullName>
    </submittedName>
</protein>
<dbReference type="Proteomes" id="UP001611383">
    <property type="component" value="Chromosome"/>
</dbReference>
<dbReference type="RefSeq" id="WP_395805161.1">
    <property type="nucleotide sequence ID" value="NZ_CP043494.1"/>
</dbReference>
<proteinExistence type="predicted"/>
<dbReference type="SUPFAM" id="SSF56954">
    <property type="entry name" value="Outer membrane efflux proteins (OEP)"/>
    <property type="match status" value="1"/>
</dbReference>
<evidence type="ECO:0000313" key="3">
    <source>
        <dbReference type="EMBL" id="WNG48082.1"/>
    </source>
</evidence>
<sequence>MFHFPREFLVVLALLLTGPARAVEPGSPLRIQPPPRPRPVVTPPASRPRPVELARFLESPGREEASVRLWLRFNREAQGIAQGTRDFLDTLGRFNAQAPQEVLLAHEHVRLDAELIATNHELVALAEARKLLLDELGRSDPDNALLDGERPPPWSPDGTLERDALVGPLSPAVDRLLARLASVDRLLASLEEQLLPAAEESLGSALISLSSGEASLLEVLEGLRFLNRQQRAHLELRTQRELLLLELARQLGCSVEQLPWASAPPQG</sequence>
<feature type="region of interest" description="Disordered" evidence="1">
    <location>
        <begin position="24"/>
        <end position="47"/>
    </location>
</feature>
<evidence type="ECO:0000256" key="1">
    <source>
        <dbReference type="SAM" id="MobiDB-lite"/>
    </source>
</evidence>
<feature type="compositionally biased region" description="Pro residues" evidence="1">
    <location>
        <begin position="31"/>
        <end position="47"/>
    </location>
</feature>
<name>A0ABY9WY65_9BACT</name>
<gene>
    <name evidence="3" type="ORF">F0U60_31030</name>
</gene>
<dbReference type="Gene3D" id="1.20.1600.10">
    <property type="entry name" value="Outer membrane efflux proteins (OEP)"/>
    <property type="match status" value="1"/>
</dbReference>
<reference evidence="3 4" key="1">
    <citation type="submission" date="2019-08" db="EMBL/GenBank/DDBJ databases">
        <title>Archangium and Cystobacter genomes.</title>
        <authorList>
            <person name="Chen I.-C.K."/>
            <person name="Wielgoss S."/>
        </authorList>
    </citation>
    <scope>NUCLEOTIDE SEQUENCE [LARGE SCALE GENOMIC DNA]</scope>
    <source>
        <strain evidence="3 4">Cbm 6</strain>
    </source>
</reference>
<keyword evidence="2" id="KW-0732">Signal</keyword>
<feature type="chain" id="PRO_5046173665" evidence="2">
    <location>
        <begin position="23"/>
        <end position="267"/>
    </location>
</feature>
<dbReference type="EMBL" id="CP043494">
    <property type="protein sequence ID" value="WNG48082.1"/>
    <property type="molecule type" value="Genomic_DNA"/>
</dbReference>
<evidence type="ECO:0000256" key="2">
    <source>
        <dbReference type="SAM" id="SignalP"/>
    </source>
</evidence>